<name>A0ABU8VYG4_9BURK</name>
<dbReference type="EMBL" id="JBBKZV010000006">
    <property type="protein sequence ID" value="MEJ8822871.1"/>
    <property type="molecule type" value="Genomic_DNA"/>
</dbReference>
<accession>A0ABU8VYG4</accession>
<comment type="caution">
    <text evidence="2">The sequence shown here is derived from an EMBL/GenBank/DDBJ whole genome shotgun (WGS) entry which is preliminary data.</text>
</comment>
<feature type="transmembrane region" description="Helical" evidence="1">
    <location>
        <begin position="32"/>
        <end position="49"/>
    </location>
</feature>
<feature type="transmembrane region" description="Helical" evidence="1">
    <location>
        <begin position="85"/>
        <end position="103"/>
    </location>
</feature>
<evidence type="ECO:0000256" key="1">
    <source>
        <dbReference type="SAM" id="Phobius"/>
    </source>
</evidence>
<feature type="transmembrane region" description="Helical" evidence="1">
    <location>
        <begin position="56"/>
        <end position="73"/>
    </location>
</feature>
<protein>
    <recommendedName>
        <fullName evidence="4">Transmembrane protein</fullName>
    </recommendedName>
</protein>
<keyword evidence="1" id="KW-0472">Membrane</keyword>
<evidence type="ECO:0000313" key="2">
    <source>
        <dbReference type="EMBL" id="MEJ8822871.1"/>
    </source>
</evidence>
<proteinExistence type="predicted"/>
<feature type="transmembrane region" description="Helical" evidence="1">
    <location>
        <begin position="7"/>
        <end position="26"/>
    </location>
</feature>
<keyword evidence="1" id="KW-1133">Transmembrane helix</keyword>
<evidence type="ECO:0008006" key="4">
    <source>
        <dbReference type="Google" id="ProtNLM"/>
    </source>
</evidence>
<feature type="transmembrane region" description="Helical" evidence="1">
    <location>
        <begin position="160"/>
        <end position="181"/>
    </location>
</feature>
<dbReference type="RefSeq" id="WP_340363915.1">
    <property type="nucleotide sequence ID" value="NZ_JBBKZV010000006.1"/>
</dbReference>
<keyword evidence="3" id="KW-1185">Reference proteome</keyword>
<organism evidence="2 3">
    <name type="scientific">Variovorax humicola</name>
    <dbReference type="NCBI Taxonomy" id="1769758"/>
    <lineage>
        <taxon>Bacteria</taxon>
        <taxon>Pseudomonadati</taxon>
        <taxon>Pseudomonadota</taxon>
        <taxon>Betaproteobacteria</taxon>
        <taxon>Burkholderiales</taxon>
        <taxon>Comamonadaceae</taxon>
        <taxon>Variovorax</taxon>
    </lineage>
</organism>
<gene>
    <name evidence="2" type="ORF">WKW80_12660</name>
</gene>
<feature type="transmembrane region" description="Helical" evidence="1">
    <location>
        <begin position="134"/>
        <end position="154"/>
    </location>
</feature>
<keyword evidence="1" id="KW-0812">Transmembrane</keyword>
<evidence type="ECO:0000313" key="3">
    <source>
        <dbReference type="Proteomes" id="UP001363010"/>
    </source>
</evidence>
<sequence>MTRWRLAILLLGGAAYAVLSHWMMLYHATDPWAMLVLLVPLWLTALGVAGSYFGRWGLLAVAAAGAALFWLVMNGEAGDTNRLYVAQHVGINALLCGWFGSTLRGDGLSLIGQLAQRVHPLVGEMPRYTRQVTMVWTAFFALVVVSSIVVYLVLPFAAWSLLANVLSPIGVVSLFIGEHLLRYRIHPEFQRSRLIDAVRAFSGPGDRRTP</sequence>
<reference evidence="2 3" key="1">
    <citation type="submission" date="2024-03" db="EMBL/GenBank/DDBJ databases">
        <title>Novel species of the genus Variovorax.</title>
        <authorList>
            <person name="Liu Q."/>
            <person name="Xin Y.-H."/>
        </authorList>
    </citation>
    <scope>NUCLEOTIDE SEQUENCE [LARGE SCALE GENOMIC DNA]</scope>
    <source>
        <strain evidence="2 3">KACC 18501</strain>
    </source>
</reference>
<dbReference type="Proteomes" id="UP001363010">
    <property type="component" value="Unassembled WGS sequence"/>
</dbReference>